<keyword evidence="2" id="KW-0282">Flagellum</keyword>
<gene>
    <name evidence="2" type="ORF">G5V58_06550</name>
</gene>
<dbReference type="RefSeq" id="WP_165230075.1">
    <property type="nucleotide sequence ID" value="NZ_CP049257.1"/>
</dbReference>
<keyword evidence="3" id="KW-1185">Reference proteome</keyword>
<organism evidence="2 3">
    <name type="scientific">Nocardioides anomalus</name>
    <dbReference type="NCBI Taxonomy" id="2712223"/>
    <lineage>
        <taxon>Bacteria</taxon>
        <taxon>Bacillati</taxon>
        <taxon>Actinomycetota</taxon>
        <taxon>Actinomycetes</taxon>
        <taxon>Propionibacteriales</taxon>
        <taxon>Nocardioidaceae</taxon>
        <taxon>Nocardioides</taxon>
    </lineage>
</organism>
<dbReference type="KEGG" id="nano:G5V58_06550"/>
<dbReference type="GO" id="GO:0044780">
    <property type="term" value="P:bacterial-type flagellum assembly"/>
    <property type="evidence" value="ECO:0007669"/>
    <property type="project" value="InterPro"/>
</dbReference>
<evidence type="ECO:0000256" key="1">
    <source>
        <dbReference type="ARBA" id="ARBA00022795"/>
    </source>
</evidence>
<dbReference type="SUPFAM" id="SSF140566">
    <property type="entry name" value="FlgN-like"/>
    <property type="match status" value="1"/>
</dbReference>
<accession>A0A6G6WB86</accession>
<protein>
    <submittedName>
        <fullName evidence="2">Flagellar protein FlgN</fullName>
    </submittedName>
</protein>
<reference evidence="2 3" key="1">
    <citation type="submission" date="2020-02" db="EMBL/GenBank/DDBJ databases">
        <title>Full genome sequence of Nocardioides sp. R-3366.</title>
        <authorList>
            <person name="Im W.-T."/>
        </authorList>
    </citation>
    <scope>NUCLEOTIDE SEQUENCE [LARGE SCALE GENOMIC DNA]</scope>
    <source>
        <strain evidence="2 3">R-3366</strain>
    </source>
</reference>
<dbReference type="Pfam" id="PF05130">
    <property type="entry name" value="FlgN"/>
    <property type="match status" value="1"/>
</dbReference>
<evidence type="ECO:0000313" key="3">
    <source>
        <dbReference type="Proteomes" id="UP000502996"/>
    </source>
</evidence>
<evidence type="ECO:0000313" key="2">
    <source>
        <dbReference type="EMBL" id="QIG42476.1"/>
    </source>
</evidence>
<name>A0A6G6WB86_9ACTN</name>
<dbReference type="InterPro" id="IPR007809">
    <property type="entry name" value="FlgN-like"/>
</dbReference>
<dbReference type="EMBL" id="CP049257">
    <property type="protein sequence ID" value="QIG42476.1"/>
    <property type="molecule type" value="Genomic_DNA"/>
</dbReference>
<dbReference type="InterPro" id="IPR036679">
    <property type="entry name" value="FlgN-like_sf"/>
</dbReference>
<dbReference type="Proteomes" id="UP000502996">
    <property type="component" value="Chromosome"/>
</dbReference>
<sequence length="164" mass="18033">MEQAVERLSQVLWRERELLEELQYKLEVEQLVLASGRTRWLMRAATGVETVLDDMRRTELMRAVAADQVAAALGLEPNPSLRQLGEVSPEPWGEIFREHRAAFATLTREITALADGNRELIGSGLRSARETLMALDAATEGYAADGSAVVGAAAVAPTRLDRVF</sequence>
<dbReference type="Gene3D" id="1.20.58.300">
    <property type="entry name" value="FlgN-like"/>
    <property type="match status" value="1"/>
</dbReference>
<proteinExistence type="predicted"/>
<keyword evidence="2" id="KW-0966">Cell projection</keyword>
<keyword evidence="2" id="KW-0969">Cilium</keyword>
<dbReference type="AlphaFoldDB" id="A0A6G6WB86"/>
<keyword evidence="1" id="KW-1005">Bacterial flagellum biogenesis</keyword>